<evidence type="ECO:0000313" key="2">
    <source>
        <dbReference type="Proteomes" id="UP000036061"/>
    </source>
</evidence>
<organism evidence="1 2">
    <name type="scientific">Brevibacillus brevis</name>
    <name type="common">Bacillus brevis</name>
    <dbReference type="NCBI Taxonomy" id="1393"/>
    <lineage>
        <taxon>Bacteria</taxon>
        <taxon>Bacillati</taxon>
        <taxon>Bacillota</taxon>
        <taxon>Bacilli</taxon>
        <taxon>Bacillales</taxon>
        <taxon>Paenibacillaceae</taxon>
        <taxon>Brevibacillus</taxon>
    </lineage>
</organism>
<dbReference type="Pfam" id="PF14070">
    <property type="entry name" value="YjfB_motility"/>
    <property type="match status" value="1"/>
</dbReference>
<dbReference type="EMBL" id="CP030117">
    <property type="protein sequence ID" value="AWX58566.1"/>
    <property type="molecule type" value="Genomic_DNA"/>
</dbReference>
<dbReference type="InterPro" id="IPR025906">
    <property type="entry name" value="YjfB_motility"/>
</dbReference>
<dbReference type="RefSeq" id="WP_082196010.1">
    <property type="nucleotide sequence ID" value="NZ_CP030117.1"/>
</dbReference>
<dbReference type="AlphaFoldDB" id="A0A2Z4MPR7"/>
<gene>
    <name evidence="1" type="ORF">AB432_027565</name>
</gene>
<sequence>MSPIQLQQAVNISLTKQVQETAQAQAATMLEGFAKTQQNIQAAQAPHPSLGKVLDVKV</sequence>
<evidence type="ECO:0000313" key="1">
    <source>
        <dbReference type="EMBL" id="AWX58566.1"/>
    </source>
</evidence>
<proteinExistence type="predicted"/>
<name>A0A2Z4MPR7_BREBE</name>
<protein>
    <submittedName>
        <fullName evidence="1">Putative motility protein</fullName>
    </submittedName>
</protein>
<dbReference type="Proteomes" id="UP000036061">
    <property type="component" value="Chromosome"/>
</dbReference>
<accession>A0A2Z4MPR7</accession>
<reference evidence="1 2" key="1">
    <citation type="journal article" date="2015" name="Genome Announc.">
        <title>Draft Genome Sequence of Brevibacillus brevis DZQ7, a Plant Growth-Promoting Rhizobacterium with Broad-Spectrum Antimicrobial Activity.</title>
        <authorList>
            <person name="Hou Q."/>
            <person name="Wang C."/>
            <person name="Hou X."/>
            <person name="Xia Z."/>
            <person name="Ye J."/>
            <person name="Liu K."/>
            <person name="Liu H."/>
            <person name="Wang J."/>
            <person name="Guo H."/>
            <person name="Yu X."/>
            <person name="Yang Y."/>
            <person name="Du B."/>
            <person name="Ding Y."/>
        </authorList>
    </citation>
    <scope>NUCLEOTIDE SEQUENCE [LARGE SCALE GENOMIC DNA]</scope>
    <source>
        <strain evidence="1 2">DZQ7</strain>
    </source>
</reference>